<protein>
    <recommendedName>
        <fullName evidence="5">DASH complex subunit ASK1</fullName>
    </recommendedName>
</protein>
<keyword evidence="9" id="KW-0493">Microtubule</keyword>
<evidence type="ECO:0000256" key="3">
    <source>
        <dbReference type="ARBA" id="ARBA00004629"/>
    </source>
</evidence>
<gene>
    <name evidence="17" type="ORF">M407DRAFT_34029</name>
</gene>
<feature type="region of interest" description="Disordered" evidence="16">
    <location>
        <begin position="353"/>
        <end position="389"/>
    </location>
</feature>
<dbReference type="Pfam" id="PF08655">
    <property type="entry name" value="DASH_Ask1"/>
    <property type="match status" value="1"/>
</dbReference>
<evidence type="ECO:0000256" key="10">
    <source>
        <dbReference type="ARBA" id="ARBA00022776"/>
    </source>
</evidence>
<dbReference type="PANTHER" id="PTHR28200:SF1">
    <property type="entry name" value="DASH COMPLEX SUBUNIT ASK1"/>
    <property type="match status" value="1"/>
</dbReference>
<dbReference type="OrthoDB" id="5573898at2759"/>
<dbReference type="HOGENOM" id="CLU_712853_0_0_1"/>
<dbReference type="GO" id="GO:0008608">
    <property type="term" value="P:attachment of spindle microtubules to kinetochore"/>
    <property type="evidence" value="ECO:0007669"/>
    <property type="project" value="InterPro"/>
</dbReference>
<dbReference type="PANTHER" id="PTHR28200">
    <property type="entry name" value="DASH COMPLEX SUBUNIT ASK1"/>
    <property type="match status" value="1"/>
</dbReference>
<dbReference type="STRING" id="1051891.A0A0C3Q1B3"/>
<evidence type="ECO:0000256" key="4">
    <source>
        <dbReference type="ARBA" id="ARBA00010731"/>
    </source>
</evidence>
<keyword evidence="6" id="KW-0158">Chromosome</keyword>
<evidence type="ECO:0000256" key="16">
    <source>
        <dbReference type="SAM" id="MobiDB-lite"/>
    </source>
</evidence>
<dbReference type="GO" id="GO:0005874">
    <property type="term" value="C:microtubule"/>
    <property type="evidence" value="ECO:0007669"/>
    <property type="project" value="UniProtKB-KW"/>
</dbReference>
<keyword evidence="15" id="KW-0137">Centromere</keyword>
<dbReference type="GO" id="GO:0042729">
    <property type="term" value="C:DASH complex"/>
    <property type="evidence" value="ECO:0007669"/>
    <property type="project" value="InterPro"/>
</dbReference>
<dbReference type="Proteomes" id="UP000054248">
    <property type="component" value="Unassembled WGS sequence"/>
</dbReference>
<feature type="compositionally biased region" description="Polar residues" evidence="16">
    <location>
        <begin position="260"/>
        <end position="270"/>
    </location>
</feature>
<evidence type="ECO:0000256" key="5">
    <source>
        <dbReference type="ARBA" id="ARBA00014520"/>
    </source>
</evidence>
<organism evidence="17 18">
    <name type="scientific">Tulasnella calospora MUT 4182</name>
    <dbReference type="NCBI Taxonomy" id="1051891"/>
    <lineage>
        <taxon>Eukaryota</taxon>
        <taxon>Fungi</taxon>
        <taxon>Dikarya</taxon>
        <taxon>Basidiomycota</taxon>
        <taxon>Agaricomycotina</taxon>
        <taxon>Agaricomycetes</taxon>
        <taxon>Cantharellales</taxon>
        <taxon>Tulasnellaceae</taxon>
        <taxon>Tulasnella</taxon>
    </lineage>
</organism>
<reference evidence="18" key="2">
    <citation type="submission" date="2015-01" db="EMBL/GenBank/DDBJ databases">
        <title>Evolutionary Origins and Diversification of the Mycorrhizal Mutualists.</title>
        <authorList>
            <consortium name="DOE Joint Genome Institute"/>
            <consortium name="Mycorrhizal Genomics Consortium"/>
            <person name="Kohler A."/>
            <person name="Kuo A."/>
            <person name="Nagy L.G."/>
            <person name="Floudas D."/>
            <person name="Copeland A."/>
            <person name="Barry K.W."/>
            <person name="Cichocki N."/>
            <person name="Veneault-Fourrey C."/>
            <person name="LaButti K."/>
            <person name="Lindquist E.A."/>
            <person name="Lipzen A."/>
            <person name="Lundell T."/>
            <person name="Morin E."/>
            <person name="Murat C."/>
            <person name="Riley R."/>
            <person name="Ohm R."/>
            <person name="Sun H."/>
            <person name="Tunlid A."/>
            <person name="Henrissat B."/>
            <person name="Grigoriev I.V."/>
            <person name="Hibbett D.S."/>
            <person name="Martin F."/>
        </authorList>
    </citation>
    <scope>NUCLEOTIDE SEQUENCE [LARGE SCALE GENOMIC DNA]</scope>
    <source>
        <strain evidence="18">MUT 4182</strain>
    </source>
</reference>
<feature type="region of interest" description="Disordered" evidence="16">
    <location>
        <begin position="244"/>
        <end position="326"/>
    </location>
</feature>
<keyword evidence="18" id="KW-1185">Reference proteome</keyword>
<feature type="compositionally biased region" description="Polar residues" evidence="16">
    <location>
        <begin position="147"/>
        <end position="162"/>
    </location>
</feature>
<evidence type="ECO:0000256" key="15">
    <source>
        <dbReference type="ARBA" id="ARBA00023328"/>
    </source>
</evidence>
<evidence type="ECO:0000256" key="6">
    <source>
        <dbReference type="ARBA" id="ARBA00022454"/>
    </source>
</evidence>
<feature type="compositionally biased region" description="Low complexity" evidence="16">
    <location>
        <begin position="244"/>
        <end position="254"/>
    </location>
</feature>
<accession>A0A0C3Q1B3</accession>
<keyword evidence="14" id="KW-0131">Cell cycle</keyword>
<keyword evidence="13" id="KW-0539">Nucleus</keyword>
<dbReference type="GO" id="GO:0051301">
    <property type="term" value="P:cell division"/>
    <property type="evidence" value="ECO:0007669"/>
    <property type="project" value="UniProtKB-KW"/>
</dbReference>
<evidence type="ECO:0000256" key="1">
    <source>
        <dbReference type="ARBA" id="ARBA00004123"/>
    </source>
</evidence>
<dbReference type="InterPro" id="IPR013964">
    <property type="entry name" value="DASH_Ask1"/>
</dbReference>
<dbReference type="EMBL" id="KN823598">
    <property type="protein sequence ID" value="KIO16316.1"/>
    <property type="molecule type" value="Genomic_DNA"/>
</dbReference>
<reference evidence="17 18" key="1">
    <citation type="submission" date="2014-04" db="EMBL/GenBank/DDBJ databases">
        <authorList>
            <consortium name="DOE Joint Genome Institute"/>
            <person name="Kuo A."/>
            <person name="Girlanda M."/>
            <person name="Perotto S."/>
            <person name="Kohler A."/>
            <person name="Nagy L.G."/>
            <person name="Floudas D."/>
            <person name="Copeland A."/>
            <person name="Barry K.W."/>
            <person name="Cichocki N."/>
            <person name="Veneault-Fourrey C."/>
            <person name="LaButti K."/>
            <person name="Lindquist E.A."/>
            <person name="Lipzen A."/>
            <person name="Lundell T."/>
            <person name="Morin E."/>
            <person name="Murat C."/>
            <person name="Sun H."/>
            <person name="Tunlid A."/>
            <person name="Henrissat B."/>
            <person name="Grigoriev I.V."/>
            <person name="Hibbett D.S."/>
            <person name="Martin F."/>
            <person name="Nordberg H.P."/>
            <person name="Cantor M.N."/>
            <person name="Hua S.X."/>
        </authorList>
    </citation>
    <scope>NUCLEOTIDE SEQUENCE [LARGE SCALE GENOMIC DNA]</scope>
    <source>
        <strain evidence="17 18">MUT 4182</strain>
    </source>
</reference>
<dbReference type="AlphaFoldDB" id="A0A0C3Q1B3"/>
<feature type="compositionally biased region" description="Basic and acidic residues" evidence="16">
    <location>
        <begin position="109"/>
        <end position="118"/>
    </location>
</feature>
<evidence type="ECO:0000256" key="7">
    <source>
        <dbReference type="ARBA" id="ARBA00022490"/>
    </source>
</evidence>
<keyword evidence="11" id="KW-0995">Kinetochore</keyword>
<dbReference type="GO" id="GO:0044732">
    <property type="term" value="C:mitotic spindle pole body"/>
    <property type="evidence" value="ECO:0007669"/>
    <property type="project" value="TreeGrafter"/>
</dbReference>
<evidence type="ECO:0000313" key="18">
    <source>
        <dbReference type="Proteomes" id="UP000054248"/>
    </source>
</evidence>
<evidence type="ECO:0000256" key="9">
    <source>
        <dbReference type="ARBA" id="ARBA00022701"/>
    </source>
</evidence>
<evidence type="ECO:0000256" key="8">
    <source>
        <dbReference type="ARBA" id="ARBA00022618"/>
    </source>
</evidence>
<keyword evidence="7" id="KW-0963">Cytoplasm</keyword>
<comment type="subcellular location">
    <subcellularLocation>
        <location evidence="3">Chromosome</location>
        <location evidence="3">Centromere</location>
        <location evidence="3">Kinetochore</location>
    </subcellularLocation>
    <subcellularLocation>
        <location evidence="2">Cytoplasm</location>
        <location evidence="2">Cytoskeleton</location>
        <location evidence="2">Spindle</location>
    </subcellularLocation>
    <subcellularLocation>
        <location evidence="1">Nucleus</location>
    </subcellularLocation>
</comment>
<evidence type="ECO:0000256" key="11">
    <source>
        <dbReference type="ARBA" id="ARBA00022838"/>
    </source>
</evidence>
<feature type="compositionally biased region" description="Polar residues" evidence="16">
    <location>
        <begin position="367"/>
        <end position="389"/>
    </location>
</feature>
<evidence type="ECO:0000313" key="17">
    <source>
        <dbReference type="EMBL" id="KIO16316.1"/>
    </source>
</evidence>
<sequence length="389" mass="40983">MASSKPHFVPSADPASIVVPGVDPTLPPAVQIEQIDQLITDRLASIDNNMAKAHQILTTQILPSVQRFAQATQPTRDAARFWKSFFELAAQVRVPAEGDYSQLEPELGTEVHEAHPEEHDETSEGAEETGNETVTEDSTTHAHQREQPATQLTPSSFLSAPGQSGVEHSFSNVVSSTPARPQHAGHDVSQMSIASTDVSAWSPSHGSLVSGPGIPSSSNVQSGTSAPAVKPSKAAATLLTDFSFSSSSDSSAFQPPSPSTDGTSQTTSSFEMGVPVPQRPKGKGKTTDLRQKVLRRNSKGGAGPGTPKLSKYNPFQPTAEDGAKWNGLVDLNSSHSLSSDASSVIPDFAKISFSSSSADSPSRDSATAQPGTSHRQLQPPTAQQLWSDT</sequence>
<evidence type="ECO:0000256" key="2">
    <source>
        <dbReference type="ARBA" id="ARBA00004186"/>
    </source>
</evidence>
<keyword evidence="10" id="KW-0498">Mitosis</keyword>
<evidence type="ECO:0000256" key="12">
    <source>
        <dbReference type="ARBA" id="ARBA00023212"/>
    </source>
</evidence>
<keyword evidence="8" id="KW-0132">Cell division</keyword>
<dbReference type="GO" id="GO:0072686">
    <property type="term" value="C:mitotic spindle"/>
    <property type="evidence" value="ECO:0007669"/>
    <property type="project" value="InterPro"/>
</dbReference>
<proteinExistence type="inferred from homology"/>
<feature type="non-terminal residue" evidence="17">
    <location>
        <position position="389"/>
    </location>
</feature>
<evidence type="ECO:0000256" key="13">
    <source>
        <dbReference type="ARBA" id="ARBA00023242"/>
    </source>
</evidence>
<comment type="similarity">
    <text evidence="4">Belongs to the DASH complex ASK1 family.</text>
</comment>
<evidence type="ECO:0000256" key="14">
    <source>
        <dbReference type="ARBA" id="ARBA00023306"/>
    </source>
</evidence>
<feature type="compositionally biased region" description="Polar residues" evidence="16">
    <location>
        <begin position="169"/>
        <end position="179"/>
    </location>
</feature>
<name>A0A0C3Q1B3_9AGAM</name>
<feature type="compositionally biased region" description="Low complexity" evidence="16">
    <location>
        <begin position="353"/>
        <end position="366"/>
    </location>
</feature>
<keyword evidence="12" id="KW-0206">Cytoskeleton</keyword>
<feature type="region of interest" description="Disordered" evidence="16">
    <location>
        <begin position="101"/>
        <end position="232"/>
    </location>
</feature>
<feature type="compositionally biased region" description="Acidic residues" evidence="16">
    <location>
        <begin position="119"/>
        <end position="130"/>
    </location>
</feature>
<feature type="compositionally biased region" description="Polar residues" evidence="16">
    <location>
        <begin position="189"/>
        <end position="207"/>
    </location>
</feature>